<evidence type="ECO:0000256" key="3">
    <source>
        <dbReference type="ARBA" id="ARBA00023274"/>
    </source>
</evidence>
<protein>
    <submittedName>
        <fullName evidence="6">Arb2 domain-containing protein</fullName>
    </submittedName>
</protein>
<dbReference type="Pfam" id="PF00253">
    <property type="entry name" value="Ribosomal_S14"/>
    <property type="match status" value="1"/>
</dbReference>
<dbReference type="InterPro" id="IPR001209">
    <property type="entry name" value="Ribosomal_uS14"/>
</dbReference>
<dbReference type="Pfam" id="PF22749">
    <property type="entry name" value="Arb2"/>
    <property type="match status" value="1"/>
</dbReference>
<feature type="domain" description="Arb2" evidence="5">
    <location>
        <begin position="114"/>
        <end position="392"/>
    </location>
</feature>
<sequence length="551" mass="61820">MSMFRAKKLDIGSFLNIKVIRDHTKRKVFAAHEPERQALRYIIQNTTLPARARAEAQLQLTQMHCYTRPTQIRGRCLLGGKGRGIFRDFRMSRYNFRMQALEGNLPGVRKASCYHVHESDEIRSIENPNNYFKFFISKNQRHNERQRFAMNEAIEKEVHARLESLGLKKALLPLGTTSIDEPNVPIFVSSTIKTRSRVVIIIGETYQDLGIIAHRVLGGPGGVTKGSMTSVVGTLLCQPSSPTDHSQPGFILANTGQYIWHPSLKRGTTIVGSEGAPMPSAVHAGIKWYGKVGKDRVKGSENTKEHIKTIFESVVPACVNGDASIDIIAVGDGADALVQYLDWSETWKKLTGRINCLAIIGGYHDVEELKCDAFRQFLREKARAYATCSEPLGLPISGPDGNPNTMTFTRLGCPVYSGGEPHFVETLLIHALPHLADWLREVTEAGKNNYRNPNMIVMYKDPEDVTRQFEPDWSKWQNAPLHDQPPTDFGSVDPKADISGEGKETDDDDKEKRAKLDNAVLDDVDEDERDQEIKDLEKMLMLMDKVEGETF</sequence>
<comment type="similarity">
    <text evidence="1">Belongs to the universal ribosomal protein uS14 family.</text>
</comment>
<evidence type="ECO:0000256" key="1">
    <source>
        <dbReference type="ARBA" id="ARBA00009083"/>
    </source>
</evidence>
<evidence type="ECO:0000313" key="7">
    <source>
        <dbReference type="Proteomes" id="UP001465668"/>
    </source>
</evidence>
<keyword evidence="3" id="KW-0687">Ribonucleoprotein</keyword>
<gene>
    <name evidence="6" type="ORF">SCAR479_09918</name>
</gene>
<keyword evidence="2" id="KW-0689">Ribosomal protein</keyword>
<dbReference type="Gene3D" id="1.10.287.1480">
    <property type="match status" value="1"/>
</dbReference>
<name>A0ABR2XHT2_9PEZI</name>
<evidence type="ECO:0000256" key="4">
    <source>
        <dbReference type="SAM" id="MobiDB-lite"/>
    </source>
</evidence>
<evidence type="ECO:0000259" key="5">
    <source>
        <dbReference type="Pfam" id="PF22749"/>
    </source>
</evidence>
<dbReference type="PANTHER" id="PTHR21357">
    <property type="entry name" value="FAM172 FAMILY PROTEIN HOMOLOG CG10038"/>
    <property type="match status" value="1"/>
</dbReference>
<comment type="caution">
    <text evidence="6">The sequence shown here is derived from an EMBL/GenBank/DDBJ whole genome shotgun (WGS) entry which is preliminary data.</text>
</comment>
<dbReference type="PANTHER" id="PTHR21357:SF4">
    <property type="entry name" value="FAM172 FAMILY PROTEIN HOMOLOG CG10038"/>
    <property type="match status" value="1"/>
</dbReference>
<dbReference type="PROSITE" id="PS00527">
    <property type="entry name" value="RIBOSOMAL_S14"/>
    <property type="match status" value="1"/>
</dbReference>
<proteinExistence type="inferred from homology"/>
<dbReference type="InterPro" id="IPR048263">
    <property type="entry name" value="Arb2"/>
</dbReference>
<evidence type="ECO:0000256" key="2">
    <source>
        <dbReference type="ARBA" id="ARBA00022980"/>
    </source>
</evidence>
<dbReference type="Proteomes" id="UP001465668">
    <property type="component" value="Unassembled WGS sequence"/>
</dbReference>
<feature type="compositionally biased region" description="Acidic residues" evidence="4">
    <location>
        <begin position="520"/>
        <end position="530"/>
    </location>
</feature>
<keyword evidence="7" id="KW-1185">Reference proteome</keyword>
<evidence type="ECO:0000313" key="6">
    <source>
        <dbReference type="EMBL" id="KAK9773385.1"/>
    </source>
</evidence>
<dbReference type="InterPro" id="IPR053858">
    <property type="entry name" value="Arb2_dom"/>
</dbReference>
<reference evidence="6 7" key="1">
    <citation type="submission" date="2024-02" db="EMBL/GenBank/DDBJ databases">
        <title>First draft genome assembly of two strains of Seiridium cardinale.</title>
        <authorList>
            <person name="Emiliani G."/>
            <person name="Scali E."/>
        </authorList>
    </citation>
    <scope>NUCLEOTIDE SEQUENCE [LARGE SCALE GENOMIC DNA]</scope>
    <source>
        <strain evidence="6 7">BM-138-000479</strain>
    </source>
</reference>
<dbReference type="InterPro" id="IPR018271">
    <property type="entry name" value="Ribosomal_uS14_CS"/>
</dbReference>
<accession>A0ABR2XHT2</accession>
<organism evidence="6 7">
    <name type="scientific">Seiridium cardinale</name>
    <dbReference type="NCBI Taxonomy" id="138064"/>
    <lineage>
        <taxon>Eukaryota</taxon>
        <taxon>Fungi</taxon>
        <taxon>Dikarya</taxon>
        <taxon>Ascomycota</taxon>
        <taxon>Pezizomycotina</taxon>
        <taxon>Sordariomycetes</taxon>
        <taxon>Xylariomycetidae</taxon>
        <taxon>Amphisphaeriales</taxon>
        <taxon>Sporocadaceae</taxon>
        <taxon>Seiridium</taxon>
    </lineage>
</organism>
<dbReference type="SUPFAM" id="SSF57716">
    <property type="entry name" value="Glucocorticoid receptor-like (DNA-binding domain)"/>
    <property type="match status" value="1"/>
</dbReference>
<feature type="compositionally biased region" description="Basic and acidic residues" evidence="4">
    <location>
        <begin position="494"/>
        <end position="503"/>
    </location>
</feature>
<feature type="region of interest" description="Disordered" evidence="4">
    <location>
        <begin position="476"/>
        <end position="530"/>
    </location>
</feature>
<dbReference type="EMBL" id="JARVKM010000051">
    <property type="protein sequence ID" value="KAK9773385.1"/>
    <property type="molecule type" value="Genomic_DNA"/>
</dbReference>